<reference evidence="3" key="2">
    <citation type="submission" date="2010-05" db="EMBL/GenBank/DDBJ databases">
        <title>The Genome Sequence of Magnaporthe poae strain ATCC 64411.</title>
        <authorList>
            <consortium name="The Broad Institute Genome Sequencing Platform"/>
            <consortium name="Broad Institute Genome Sequencing Center for Infectious Disease"/>
            <person name="Ma L.-J."/>
            <person name="Dead R."/>
            <person name="Young S."/>
            <person name="Zeng Q."/>
            <person name="Koehrsen M."/>
            <person name="Alvarado L."/>
            <person name="Berlin A."/>
            <person name="Chapman S.B."/>
            <person name="Chen Z."/>
            <person name="Freedman E."/>
            <person name="Gellesch M."/>
            <person name="Goldberg J."/>
            <person name="Griggs A."/>
            <person name="Gujja S."/>
            <person name="Heilman E.R."/>
            <person name="Heiman D."/>
            <person name="Hepburn T."/>
            <person name="Howarth C."/>
            <person name="Jen D."/>
            <person name="Larson L."/>
            <person name="Mehta T."/>
            <person name="Neiman D."/>
            <person name="Pearson M."/>
            <person name="Roberts A."/>
            <person name="Saif S."/>
            <person name="Shea T."/>
            <person name="Shenoy N."/>
            <person name="Sisk P."/>
            <person name="Stolte C."/>
            <person name="Sykes S."/>
            <person name="Walk T."/>
            <person name="White J."/>
            <person name="Yandava C."/>
            <person name="Haas B."/>
            <person name="Nusbaum C."/>
            <person name="Birren B."/>
        </authorList>
    </citation>
    <scope>NUCLEOTIDE SEQUENCE</scope>
    <source>
        <strain evidence="3">ATCC 64411</strain>
    </source>
</reference>
<dbReference type="EMBL" id="ADBL01000642">
    <property type="status" value="NOT_ANNOTATED_CDS"/>
    <property type="molecule type" value="Genomic_DNA"/>
</dbReference>
<evidence type="ECO:0000313" key="3">
    <source>
        <dbReference type="EMBL" id="KLU83553.1"/>
    </source>
</evidence>
<dbReference type="EMBL" id="GL876967">
    <property type="protein sequence ID" value="KLU83553.1"/>
    <property type="molecule type" value="Genomic_DNA"/>
</dbReference>
<keyword evidence="5" id="KW-1185">Reference proteome</keyword>
<dbReference type="InterPro" id="IPR039258">
    <property type="entry name" value="ZNF511"/>
</dbReference>
<dbReference type="SMART" id="SM00355">
    <property type="entry name" value="ZnF_C2H2"/>
    <property type="match status" value="2"/>
</dbReference>
<reference evidence="4" key="4">
    <citation type="journal article" date="2015" name="G3 (Bethesda)">
        <title>Genome sequences of three phytopathogenic species of the Magnaporthaceae family of fungi.</title>
        <authorList>
            <person name="Okagaki L.H."/>
            <person name="Nunes C.C."/>
            <person name="Sailsbery J."/>
            <person name="Clay B."/>
            <person name="Brown D."/>
            <person name="John T."/>
            <person name="Oh Y."/>
            <person name="Young N."/>
            <person name="Fitzgerald M."/>
            <person name="Haas B.J."/>
            <person name="Zeng Q."/>
            <person name="Young S."/>
            <person name="Adiconis X."/>
            <person name="Fan L."/>
            <person name="Levin J.Z."/>
            <person name="Mitchell T.K."/>
            <person name="Okubara P.A."/>
            <person name="Farman M.L."/>
            <person name="Kohn L.M."/>
            <person name="Birren B."/>
            <person name="Ma L.-J."/>
            <person name="Dean R.A."/>
        </authorList>
    </citation>
    <scope>NUCLEOTIDE SEQUENCE</scope>
    <source>
        <strain evidence="4">ATCC 64411 / 73-15</strain>
    </source>
</reference>
<dbReference type="PANTHER" id="PTHR21354:SF0">
    <property type="entry name" value="ZINC FINGER PROTEIN 511"/>
    <property type="match status" value="1"/>
</dbReference>
<feature type="domain" description="C2H2-type" evidence="2">
    <location>
        <begin position="122"/>
        <end position="145"/>
    </location>
</feature>
<dbReference type="OrthoDB" id="18440at2759"/>
<sequence>MKRSREPEEESSASSSEDVASPHAYDMGPEPVPKVRGLDGNDISTSASTATNNTLRCTLHPQILTFTTFNEYDAHYNKQHVNRCHECNKNFPSDHILSLHIEECHDSFVAALRDKGERTYSCFVEDCDRKCRDPSKRRRHVIDKHTYPPTFFFDVTRYGIDGRQSLLCDVGGHRRRQSKEDRHSAAKARAAAEEAGDGQAADGANKELPRKSGVNKNDTKAEDTKTQVAHPTPSKDAAMEMDSLASGMSSLKLVPRSISFGRGGRRGGFTRSH</sequence>
<feature type="region of interest" description="Disordered" evidence="1">
    <location>
        <begin position="172"/>
        <end position="236"/>
    </location>
</feature>
<dbReference type="AlphaFoldDB" id="A0A0C4DRU2"/>
<protein>
    <recommendedName>
        <fullName evidence="2">C2H2-type domain-containing protein</fullName>
    </recommendedName>
</protein>
<feature type="region of interest" description="Disordered" evidence="1">
    <location>
        <begin position="1"/>
        <end position="47"/>
    </location>
</feature>
<accession>A0A0C4DRU2</accession>
<reference evidence="5" key="1">
    <citation type="submission" date="2010-05" db="EMBL/GenBank/DDBJ databases">
        <title>The genome sequence of Magnaporthe poae strain ATCC 64411.</title>
        <authorList>
            <person name="Ma L.-J."/>
            <person name="Dead R."/>
            <person name="Young S."/>
            <person name="Zeng Q."/>
            <person name="Koehrsen M."/>
            <person name="Alvarado L."/>
            <person name="Berlin A."/>
            <person name="Chapman S.B."/>
            <person name="Chen Z."/>
            <person name="Freedman E."/>
            <person name="Gellesch M."/>
            <person name="Goldberg J."/>
            <person name="Griggs A."/>
            <person name="Gujja S."/>
            <person name="Heilman E.R."/>
            <person name="Heiman D."/>
            <person name="Hepburn T."/>
            <person name="Howarth C."/>
            <person name="Jen D."/>
            <person name="Larson L."/>
            <person name="Mehta T."/>
            <person name="Neiman D."/>
            <person name="Pearson M."/>
            <person name="Roberts A."/>
            <person name="Saif S."/>
            <person name="Shea T."/>
            <person name="Shenoy N."/>
            <person name="Sisk P."/>
            <person name="Stolte C."/>
            <person name="Sykes S."/>
            <person name="Walk T."/>
            <person name="White J."/>
            <person name="Yandava C."/>
            <person name="Haas B."/>
            <person name="Nusbaum C."/>
            <person name="Birren B."/>
        </authorList>
    </citation>
    <scope>NUCLEOTIDE SEQUENCE [LARGE SCALE GENOMIC DNA]</scope>
    <source>
        <strain evidence="5">ATCC 64411 / 73-15</strain>
    </source>
</reference>
<evidence type="ECO:0000313" key="5">
    <source>
        <dbReference type="Proteomes" id="UP000011715"/>
    </source>
</evidence>
<evidence type="ECO:0000256" key="1">
    <source>
        <dbReference type="SAM" id="MobiDB-lite"/>
    </source>
</evidence>
<dbReference type="PANTHER" id="PTHR21354">
    <property type="entry name" value="ZINC FINGER PROTEIN 511"/>
    <property type="match status" value="1"/>
</dbReference>
<evidence type="ECO:0000313" key="4">
    <source>
        <dbReference type="EnsemblFungi" id="MAPG_02610T0"/>
    </source>
</evidence>
<dbReference type="OMA" id="CMTPQKR"/>
<dbReference type="VEuPathDB" id="FungiDB:MAPG_02610"/>
<dbReference type="EnsemblFungi" id="MAPG_02610T0">
    <property type="protein sequence ID" value="MAPG_02610T0"/>
    <property type="gene ID" value="MAPG_02610"/>
</dbReference>
<reference evidence="3" key="3">
    <citation type="submission" date="2011-03" db="EMBL/GenBank/DDBJ databases">
        <title>Annotation of Magnaporthe poae ATCC 64411.</title>
        <authorList>
            <person name="Ma L.-J."/>
            <person name="Dead R."/>
            <person name="Young S.K."/>
            <person name="Zeng Q."/>
            <person name="Gargeya S."/>
            <person name="Fitzgerald M."/>
            <person name="Haas B."/>
            <person name="Abouelleil A."/>
            <person name="Alvarado L."/>
            <person name="Arachchi H.M."/>
            <person name="Berlin A."/>
            <person name="Brown A."/>
            <person name="Chapman S.B."/>
            <person name="Chen Z."/>
            <person name="Dunbar C."/>
            <person name="Freedman E."/>
            <person name="Gearin G."/>
            <person name="Gellesch M."/>
            <person name="Goldberg J."/>
            <person name="Griggs A."/>
            <person name="Gujja S."/>
            <person name="Heiman D."/>
            <person name="Howarth C."/>
            <person name="Larson L."/>
            <person name="Lui A."/>
            <person name="MacDonald P.J.P."/>
            <person name="Mehta T."/>
            <person name="Montmayeur A."/>
            <person name="Murphy C."/>
            <person name="Neiman D."/>
            <person name="Pearson M."/>
            <person name="Priest M."/>
            <person name="Roberts A."/>
            <person name="Saif S."/>
            <person name="Shea T."/>
            <person name="Shenoy N."/>
            <person name="Sisk P."/>
            <person name="Stolte C."/>
            <person name="Sykes S."/>
            <person name="Yandava C."/>
            <person name="Wortman J."/>
            <person name="Nusbaum C."/>
            <person name="Birren B."/>
        </authorList>
    </citation>
    <scope>NUCLEOTIDE SEQUENCE</scope>
    <source>
        <strain evidence="3">ATCC 64411</strain>
    </source>
</reference>
<dbReference type="InterPro" id="IPR013087">
    <property type="entry name" value="Znf_C2H2_type"/>
</dbReference>
<dbReference type="Proteomes" id="UP000011715">
    <property type="component" value="Unassembled WGS sequence"/>
</dbReference>
<dbReference type="PROSITE" id="PS00028">
    <property type="entry name" value="ZINC_FINGER_C2H2_1"/>
    <property type="match status" value="2"/>
</dbReference>
<feature type="compositionally biased region" description="Low complexity" evidence="1">
    <location>
        <begin position="12"/>
        <end position="22"/>
    </location>
</feature>
<reference evidence="4" key="5">
    <citation type="submission" date="2015-06" db="UniProtKB">
        <authorList>
            <consortium name="EnsemblFungi"/>
        </authorList>
    </citation>
    <scope>IDENTIFICATION</scope>
    <source>
        <strain evidence="4">ATCC 64411</strain>
    </source>
</reference>
<feature type="domain" description="C2H2-type" evidence="2">
    <location>
        <begin position="84"/>
        <end position="105"/>
    </location>
</feature>
<evidence type="ECO:0000259" key="2">
    <source>
        <dbReference type="PROSITE" id="PS00028"/>
    </source>
</evidence>
<name>A0A0C4DRU2_MAGP6</name>
<gene>
    <name evidence="3" type="ORF">MAPG_02610</name>
</gene>
<dbReference type="eggNOG" id="KOG4173">
    <property type="taxonomic scope" value="Eukaryota"/>
</dbReference>
<organism evidence="4 5">
    <name type="scientific">Magnaporthiopsis poae (strain ATCC 64411 / 73-15)</name>
    <name type="common">Kentucky bluegrass fungus</name>
    <name type="synonym">Magnaporthe poae</name>
    <dbReference type="NCBI Taxonomy" id="644358"/>
    <lineage>
        <taxon>Eukaryota</taxon>
        <taxon>Fungi</taxon>
        <taxon>Dikarya</taxon>
        <taxon>Ascomycota</taxon>
        <taxon>Pezizomycotina</taxon>
        <taxon>Sordariomycetes</taxon>
        <taxon>Sordariomycetidae</taxon>
        <taxon>Magnaporthales</taxon>
        <taxon>Magnaporthaceae</taxon>
        <taxon>Magnaporthiopsis</taxon>
    </lineage>
</organism>
<proteinExistence type="predicted"/>